<evidence type="ECO:0000256" key="17">
    <source>
        <dbReference type="HAMAP-Rule" id="MF_01395"/>
    </source>
</evidence>
<protein>
    <recommendedName>
        <fullName evidence="16 17">Multifunctional fusion protein</fullName>
    </recommendedName>
    <domain>
        <recommendedName>
            <fullName evidence="16">Acetyl-coenzyme A carboxylase carboxyl transferase subunit alpha</fullName>
            <shortName evidence="16">ACCase subunit alpha</shortName>
            <shortName evidence="16">Acetyl-CoA carboxylase carboxyltransferase subunit alpha</shortName>
            <ecNumber evidence="16">2.1.3.15</ecNumber>
        </recommendedName>
    </domain>
    <domain>
        <recommendedName>
            <fullName evidence="17">Acetyl-coenzyme A carboxylase carboxyl transferase subunit beta</fullName>
            <shortName evidence="17">ACCase subunit beta</shortName>
            <shortName evidence="17">Acetyl-CoA carboxylase carboxyltransferase subunit beta</shortName>
        </recommendedName>
    </domain>
</protein>
<dbReference type="UniPathway" id="UPA00655">
    <property type="reaction ID" value="UER00711"/>
</dbReference>
<keyword evidence="17" id="KW-0479">Metal-binding</keyword>
<name>A0A4S4G5I5_9ACTN</name>
<dbReference type="PROSITE" id="PS50989">
    <property type="entry name" value="COA_CT_CTER"/>
    <property type="match status" value="1"/>
</dbReference>
<dbReference type="PRINTS" id="PR01069">
    <property type="entry name" value="ACCCTRFRASEA"/>
</dbReference>
<dbReference type="PANTHER" id="PTHR42853:SF3">
    <property type="entry name" value="ACETYL-COENZYME A CARBOXYLASE CARBOXYL TRANSFERASE SUBUNIT ALPHA, CHLOROPLASTIC"/>
    <property type="match status" value="1"/>
</dbReference>
<feature type="binding site" evidence="17">
    <location>
        <position position="263"/>
    </location>
    <ligand>
        <name>Zn(2+)</name>
        <dbReference type="ChEBI" id="CHEBI:29105"/>
    </ligand>
</feature>
<reference evidence="20 21" key="1">
    <citation type="submission" date="2019-04" db="EMBL/GenBank/DDBJ databases">
        <title>Microbes associate with the intestines of laboratory mice.</title>
        <authorList>
            <person name="Navarre W."/>
            <person name="Wong E."/>
            <person name="Huang K.C."/>
            <person name="Tropini C."/>
            <person name="Ng K."/>
            <person name="Yu B."/>
        </authorList>
    </citation>
    <scope>NUCLEOTIDE SEQUENCE [LARGE SCALE GENOMIC DNA]</scope>
    <source>
        <strain evidence="20 21">NM80_B27</strain>
    </source>
</reference>
<dbReference type="Gene3D" id="3.90.226.10">
    <property type="entry name" value="2-enoyl-CoA Hydratase, Chain A, domain 1"/>
    <property type="match status" value="2"/>
</dbReference>
<evidence type="ECO:0000256" key="1">
    <source>
        <dbReference type="ARBA" id="ARBA00004496"/>
    </source>
</evidence>
<evidence type="ECO:0000256" key="13">
    <source>
        <dbReference type="ARBA" id="ARBA00023160"/>
    </source>
</evidence>
<evidence type="ECO:0000256" key="4">
    <source>
        <dbReference type="ARBA" id="ARBA00010284"/>
    </source>
</evidence>
<comment type="subunit">
    <text evidence="16">Acetyl-CoA carboxylase is a heterohexamer composed of biotin carboxyl carrier protein (AccB), biotin carboxylase (AccC) and two subunits each of ACCase subunit alpha (AccA) and ACCase subunit beta (AccD).</text>
</comment>
<dbReference type="InterPro" id="IPR001095">
    <property type="entry name" value="Acetyl_CoA_COase_a_su"/>
</dbReference>
<feature type="binding site" evidence="17">
    <location>
        <position position="282"/>
    </location>
    <ligand>
        <name>Zn(2+)</name>
        <dbReference type="ChEBI" id="CHEBI:29105"/>
    </ligand>
</feature>
<dbReference type="EC" id="2.1.3.15" evidence="16"/>
<comment type="function">
    <text evidence="14 17">Component of the acetyl coenzyme A carboxylase (ACC) complex. Biotin carboxylase (BC) catalyzes the carboxylation of biotin on its carrier protein (BCCP) and then the CO(2) group is transferred by the transcarboxylase to acetyl-CoA to form malonyl-CoA.</text>
</comment>
<comment type="pathway">
    <text evidence="2 16">Lipid metabolism; malonyl-CoA biosynthesis; malonyl-CoA from acetyl-CoA: step 1/1.</text>
</comment>
<evidence type="ECO:0000259" key="19">
    <source>
        <dbReference type="PROSITE" id="PS50989"/>
    </source>
</evidence>
<keyword evidence="9 16" id="KW-0547">Nucleotide-binding</keyword>
<dbReference type="GO" id="GO:0005524">
    <property type="term" value="F:ATP binding"/>
    <property type="evidence" value="ECO:0007669"/>
    <property type="project" value="UniProtKB-KW"/>
</dbReference>
<evidence type="ECO:0000256" key="11">
    <source>
        <dbReference type="ARBA" id="ARBA00022840"/>
    </source>
</evidence>
<dbReference type="InterPro" id="IPR011763">
    <property type="entry name" value="COA_CT_C"/>
</dbReference>
<evidence type="ECO:0000313" key="21">
    <source>
        <dbReference type="Proteomes" id="UP000308978"/>
    </source>
</evidence>
<keyword evidence="17" id="KW-0863">Zinc-finger</keyword>
<keyword evidence="12 16" id="KW-0443">Lipid metabolism</keyword>
<sequence>MAKTASKYISFDSDGHLVADEGAGATSSASEVAEGASLKAAVAYALDAIVDAASALPENAAALIAPAQREEPADPEEATLTVARYTRSTIGDDFAVSPETAARPRALVVASAKNARAFVGPMEQAGLDVVFATVDNRSLDGFARRQLPTYNLGSTSAAVSAEQLSGNIYTVLSAAKECDASLIFLDSPTAALAEDEYFLRHARKRGLRVFAPAAEGTQLMGWMELLPAADGLAVPTAAPWESAAPAAADDDEGPTHWRRCHACKLFFDKEEIISEGFTCPACGTLQRLRSDERLALTVDAGSFEEWNAQMADSDPLAFPGYPEKIADQREKSGLEEAVRTGRATIAGLPVAIGVMESGFFMGSMGHVVGEKVAALIDRAIEERLPVVVFCASGGARMQEGLTSLMQMAKVSCAVERLSRAALPFITVLTDPTTGGVTASFAMQGDIILAEPGALIGFAGQRVIRDTIKQELPEGFQTAEFALEHGLIDAIVERSQLRSVLAQLLALHAPSDAERVVTYHSVMDALQVGAGAYGTVSVALEARMAGERLRAEEAASGFLRKVPVVGGLIGRGAGEGTAEEADRRELDRHARREARRAGIEGQAAVGSAWESVQIARNVHRPTARRYIDGIVEGFIELHGDRSFADDGAILAGVGWISGHPVTVIAQEKGVNLADRVARNFGCPQPEGYRKSLRLMREAEKFGRPILCLVDTQGAFCGTEAEERGQGNAIADNLVAMAGLRVPVVSVLLGEGGSGGALALAVSNRVAMQEHAVYSVLSPEGFASILWKDGKRAPEAAEVMKMNARAVFEGGIVDAVISEGEGPAHENPNEAVAAVRDYVREAYKELADLTPDELIAQRQERFARF</sequence>
<dbReference type="Pfam" id="PF03255">
    <property type="entry name" value="ACCA"/>
    <property type="match status" value="1"/>
</dbReference>
<keyword evidence="20" id="KW-0436">Ligase</keyword>
<dbReference type="GO" id="GO:0003989">
    <property type="term" value="F:acetyl-CoA carboxylase activity"/>
    <property type="evidence" value="ECO:0007669"/>
    <property type="project" value="InterPro"/>
</dbReference>
<keyword evidence="13 16" id="KW-0275">Fatty acid biosynthesis</keyword>
<evidence type="ECO:0000256" key="2">
    <source>
        <dbReference type="ARBA" id="ARBA00004956"/>
    </source>
</evidence>
<evidence type="ECO:0000256" key="3">
    <source>
        <dbReference type="ARBA" id="ARBA00006276"/>
    </source>
</evidence>
<keyword evidence="8 16" id="KW-0808">Transferase</keyword>
<dbReference type="GO" id="GO:0008270">
    <property type="term" value="F:zinc ion binding"/>
    <property type="evidence" value="ECO:0007669"/>
    <property type="project" value="UniProtKB-UniRule"/>
</dbReference>
<dbReference type="InterPro" id="IPR000438">
    <property type="entry name" value="Acetyl_CoA_COase_Trfase_b_su"/>
</dbReference>
<dbReference type="GO" id="GO:0006633">
    <property type="term" value="P:fatty acid biosynthetic process"/>
    <property type="evidence" value="ECO:0007669"/>
    <property type="project" value="UniProtKB-KW"/>
</dbReference>
<evidence type="ECO:0000313" key="20">
    <source>
        <dbReference type="EMBL" id="THG37935.1"/>
    </source>
</evidence>
<evidence type="ECO:0000256" key="16">
    <source>
        <dbReference type="HAMAP-Rule" id="MF_00823"/>
    </source>
</evidence>
<evidence type="ECO:0000256" key="5">
    <source>
        <dbReference type="ARBA" id="ARBA00011664"/>
    </source>
</evidence>
<feature type="zinc finger region" description="C4-type" evidence="17">
    <location>
        <begin position="260"/>
        <end position="282"/>
    </location>
</feature>
<dbReference type="HAMAP" id="MF_00823">
    <property type="entry name" value="AcetylCoA_CT_alpha"/>
    <property type="match status" value="1"/>
</dbReference>
<dbReference type="GO" id="GO:0009317">
    <property type="term" value="C:acetyl-CoA carboxylase complex"/>
    <property type="evidence" value="ECO:0007669"/>
    <property type="project" value="InterPro"/>
</dbReference>
<keyword evidence="7 16" id="KW-0444">Lipid biosynthesis</keyword>
<feature type="domain" description="CoA carboxyltransferase N-terminal" evidence="18">
    <location>
        <begin position="256"/>
        <end position="522"/>
    </location>
</feature>
<comment type="catalytic activity">
    <reaction evidence="15 16">
        <text>N(6)-carboxybiotinyl-L-lysyl-[protein] + acetyl-CoA = N(6)-biotinyl-L-lysyl-[protein] + malonyl-CoA</text>
        <dbReference type="Rhea" id="RHEA:54728"/>
        <dbReference type="Rhea" id="RHEA-COMP:10505"/>
        <dbReference type="Rhea" id="RHEA-COMP:10506"/>
        <dbReference type="ChEBI" id="CHEBI:57288"/>
        <dbReference type="ChEBI" id="CHEBI:57384"/>
        <dbReference type="ChEBI" id="CHEBI:83144"/>
        <dbReference type="ChEBI" id="CHEBI:83145"/>
        <dbReference type="EC" id="2.1.3.15"/>
    </reaction>
</comment>
<comment type="similarity">
    <text evidence="16">Belongs to the AccA family.</text>
</comment>
<dbReference type="GO" id="GO:2001295">
    <property type="term" value="P:malonyl-CoA biosynthetic process"/>
    <property type="evidence" value="ECO:0007669"/>
    <property type="project" value="UniProtKB-UniRule"/>
</dbReference>
<comment type="function">
    <text evidence="16">Component of the acetyl coenzyme A carboxylase (ACC) complex. First, biotin carboxylase catalyzes the carboxylation of biotin on its carrier protein (BCCP) and then the CO(2) group is transferred by the carboxyltransferase to acetyl-CoA to form malonyl-CoA.</text>
</comment>
<comment type="subunit">
    <text evidence="5">Acetyl-CoA carboxylase is a heterotetramer composed of biotin carboxyl carrier protein (AccB), biotin carboxylase (AccC) and two subunits of ACCase subunit beta/alpha.</text>
</comment>
<comment type="similarity">
    <text evidence="4">In the N-terminal section; belongs to the AccD/PCCB family.</text>
</comment>
<dbReference type="SUPFAM" id="SSF52096">
    <property type="entry name" value="ClpP/crotonase"/>
    <property type="match status" value="2"/>
</dbReference>
<evidence type="ECO:0000256" key="7">
    <source>
        <dbReference type="ARBA" id="ARBA00022516"/>
    </source>
</evidence>
<comment type="subcellular location">
    <subcellularLocation>
        <location evidence="1 16">Cytoplasm</location>
    </subcellularLocation>
</comment>
<comment type="cofactor">
    <cofactor evidence="17">
        <name>Zn(2+)</name>
        <dbReference type="ChEBI" id="CHEBI:29105"/>
    </cofactor>
    <text evidence="17">Binds 1 zinc ion per subunit.</text>
</comment>
<keyword evidence="11 16" id="KW-0067">ATP-binding</keyword>
<proteinExistence type="inferred from homology"/>
<evidence type="ECO:0000256" key="8">
    <source>
        <dbReference type="ARBA" id="ARBA00022679"/>
    </source>
</evidence>
<evidence type="ECO:0000256" key="9">
    <source>
        <dbReference type="ARBA" id="ARBA00022741"/>
    </source>
</evidence>
<feature type="binding site" evidence="17">
    <location>
        <position position="260"/>
    </location>
    <ligand>
        <name>Zn(2+)</name>
        <dbReference type="ChEBI" id="CHEBI:29105"/>
    </ligand>
</feature>
<dbReference type="RefSeq" id="WP_136433386.1">
    <property type="nucleotide sequence ID" value="NZ_CAQMYJ010000006.1"/>
</dbReference>
<dbReference type="InterPro" id="IPR011762">
    <property type="entry name" value="COA_CT_N"/>
</dbReference>
<feature type="domain" description="CoA carboxyltransferase C-terminal" evidence="19">
    <location>
        <begin position="582"/>
        <end position="843"/>
    </location>
</feature>
<gene>
    <name evidence="17 20" type="primary">accD</name>
    <name evidence="16" type="synonym">accA</name>
    <name evidence="20" type="ORF">E5986_03480</name>
</gene>
<dbReference type="InterPro" id="IPR029045">
    <property type="entry name" value="ClpP/crotonase-like_dom_sf"/>
</dbReference>
<dbReference type="PANTHER" id="PTHR42853">
    <property type="entry name" value="ACETYL-COENZYME A CARBOXYLASE CARBOXYL TRANSFERASE SUBUNIT ALPHA"/>
    <property type="match status" value="1"/>
</dbReference>
<evidence type="ECO:0000259" key="18">
    <source>
        <dbReference type="PROSITE" id="PS50980"/>
    </source>
</evidence>
<comment type="similarity">
    <text evidence="3">In the C-terminal section; belongs to the AccA family.</text>
</comment>
<dbReference type="EMBL" id="SSTJ01000003">
    <property type="protein sequence ID" value="THG37935.1"/>
    <property type="molecule type" value="Genomic_DNA"/>
</dbReference>
<dbReference type="NCBIfam" id="TIGR00515">
    <property type="entry name" value="accD"/>
    <property type="match status" value="1"/>
</dbReference>
<dbReference type="NCBIfam" id="NF041504">
    <property type="entry name" value="AccA_sub"/>
    <property type="match status" value="1"/>
</dbReference>
<organism evidence="20 21">
    <name type="scientific">Adlercreutzia caecimuris</name>
    <dbReference type="NCBI Taxonomy" id="671266"/>
    <lineage>
        <taxon>Bacteria</taxon>
        <taxon>Bacillati</taxon>
        <taxon>Actinomycetota</taxon>
        <taxon>Coriobacteriia</taxon>
        <taxon>Eggerthellales</taxon>
        <taxon>Eggerthellaceae</taxon>
        <taxon>Adlercreutzia</taxon>
    </lineage>
</organism>
<evidence type="ECO:0000256" key="15">
    <source>
        <dbReference type="ARBA" id="ARBA00049152"/>
    </source>
</evidence>
<feature type="binding site" evidence="17">
    <location>
        <position position="279"/>
    </location>
    <ligand>
        <name>Zn(2+)</name>
        <dbReference type="ChEBI" id="CHEBI:29105"/>
    </ligand>
</feature>
<dbReference type="InterPro" id="IPR034733">
    <property type="entry name" value="AcCoA_carboxyl_beta"/>
</dbReference>
<dbReference type="PROSITE" id="PS50980">
    <property type="entry name" value="COA_CT_NTER"/>
    <property type="match status" value="1"/>
</dbReference>
<dbReference type="HAMAP" id="MF_01395">
    <property type="entry name" value="AcetylCoA_CT_beta"/>
    <property type="match status" value="1"/>
</dbReference>
<keyword evidence="6 16" id="KW-0963">Cytoplasm</keyword>
<evidence type="ECO:0000256" key="12">
    <source>
        <dbReference type="ARBA" id="ARBA00023098"/>
    </source>
</evidence>
<dbReference type="NCBIfam" id="TIGR00513">
    <property type="entry name" value="accA"/>
    <property type="match status" value="1"/>
</dbReference>
<dbReference type="AlphaFoldDB" id="A0A4S4G5I5"/>
<keyword evidence="10 16" id="KW-0276">Fatty acid metabolism</keyword>
<dbReference type="Pfam" id="PF01039">
    <property type="entry name" value="Carboxyl_trans"/>
    <property type="match status" value="1"/>
</dbReference>
<keyword evidence="17" id="KW-0862">Zinc</keyword>
<evidence type="ECO:0000256" key="14">
    <source>
        <dbReference type="ARBA" id="ARBA00025280"/>
    </source>
</evidence>
<evidence type="ECO:0000256" key="10">
    <source>
        <dbReference type="ARBA" id="ARBA00022832"/>
    </source>
</evidence>
<dbReference type="GO" id="GO:0016743">
    <property type="term" value="F:carboxyl- or carbamoyltransferase activity"/>
    <property type="evidence" value="ECO:0007669"/>
    <property type="project" value="UniProtKB-UniRule"/>
</dbReference>
<comment type="caution">
    <text evidence="20">The sequence shown here is derived from an EMBL/GenBank/DDBJ whole genome shotgun (WGS) entry which is preliminary data.</text>
</comment>
<dbReference type="Proteomes" id="UP000308978">
    <property type="component" value="Unassembled WGS sequence"/>
</dbReference>
<accession>A0A4S4G5I5</accession>
<evidence type="ECO:0000256" key="6">
    <source>
        <dbReference type="ARBA" id="ARBA00022490"/>
    </source>
</evidence>
<comment type="similarity">
    <text evidence="17">Belongs to the AccD/PCCB family.</text>
</comment>